<dbReference type="PANTHER" id="PTHR14237">
    <property type="entry name" value="MOLYBDOPTERIN COFACTOR SULFURASE MOSC"/>
    <property type="match status" value="1"/>
</dbReference>
<dbReference type="Pfam" id="PF03473">
    <property type="entry name" value="MOSC"/>
    <property type="match status" value="1"/>
</dbReference>
<dbReference type="GO" id="GO:0030170">
    <property type="term" value="F:pyridoxal phosphate binding"/>
    <property type="evidence" value="ECO:0007669"/>
    <property type="project" value="InterPro"/>
</dbReference>
<dbReference type="SUPFAM" id="SSF50800">
    <property type="entry name" value="PK beta-barrel domain-like"/>
    <property type="match status" value="1"/>
</dbReference>
<gene>
    <name evidence="2" type="ordered locus">BAV2370</name>
</gene>
<sequence length="333" mass="36995">MGRYSQEDGALQSLRMAPYFRAMWLHRLLLFLPHLLPDRAAIMSLTIRSLHVYPIKSCHGIDLSEAQVDRAGLAYDRRWMIVSASGQFMTQRHWPRMALIRTALTTGALHLSAPDMDDIEVPLDGSQLSETPETVAVWRDTVPARAEAAAVADWLSRFLNEPCRLMKVDAQARRSAKLDWVAQWRERHPDAAAGFEGDHFFGFADGFPLLLANQASLDDLNARLAAKGAEPVPMDRFRANIVLAGDDWAAFDEDLTVTVDFDGLRVALVKPCTRCTIPDVDQDSAAVHQEPGRTLAAYRNLEIGVVFGQNGIVDAQKSTMLRVGGQAEVELDF</sequence>
<dbReference type="STRING" id="360910.BAV2370"/>
<dbReference type="SUPFAM" id="SSF141673">
    <property type="entry name" value="MOSC N-terminal domain-like"/>
    <property type="match status" value="1"/>
</dbReference>
<accession>Q2KY45</accession>
<dbReference type="GO" id="GO:0030151">
    <property type="term" value="F:molybdenum ion binding"/>
    <property type="evidence" value="ECO:0007669"/>
    <property type="project" value="InterPro"/>
</dbReference>
<dbReference type="Proteomes" id="UP000001977">
    <property type="component" value="Chromosome"/>
</dbReference>
<feature type="domain" description="MOSC" evidence="1">
    <location>
        <begin position="182"/>
        <end position="330"/>
    </location>
</feature>
<name>Q2KY45_BORA1</name>
<dbReference type="Pfam" id="PF03476">
    <property type="entry name" value="MOSC_N"/>
    <property type="match status" value="1"/>
</dbReference>
<dbReference type="EMBL" id="AM167904">
    <property type="protein sequence ID" value="CAJ49980.1"/>
    <property type="molecule type" value="Genomic_DNA"/>
</dbReference>
<keyword evidence="3" id="KW-1185">Reference proteome</keyword>
<reference evidence="2 3" key="1">
    <citation type="journal article" date="2006" name="J. Bacteriol.">
        <title>Comparison of the genome sequence of the poultry pathogen Bordetella avium with those of B. bronchiseptica, B. pertussis, and B. parapertussis reveals extensive diversity in surface structures associated with host interaction.</title>
        <authorList>
            <person name="Sebaihia M."/>
            <person name="Preston A."/>
            <person name="Maskell D.J."/>
            <person name="Kuzmiak H."/>
            <person name="Connell T.D."/>
            <person name="King N.D."/>
            <person name="Orndorff P.E."/>
            <person name="Miyamoto D.M."/>
            <person name="Thomson N.R."/>
            <person name="Harris D."/>
            <person name="Goble A."/>
            <person name="Lord A."/>
            <person name="Murphy L."/>
            <person name="Quail M.A."/>
            <person name="Rutter S."/>
            <person name="Squares R."/>
            <person name="Squares S."/>
            <person name="Woodward J."/>
            <person name="Parkhill J."/>
            <person name="Temple L.M."/>
        </authorList>
    </citation>
    <scope>NUCLEOTIDE SEQUENCE [LARGE SCALE GENOMIC DNA]</scope>
    <source>
        <strain evidence="2 3">197N</strain>
    </source>
</reference>
<dbReference type="InterPro" id="IPR005303">
    <property type="entry name" value="MOCOS_middle"/>
</dbReference>
<dbReference type="GO" id="GO:0003824">
    <property type="term" value="F:catalytic activity"/>
    <property type="evidence" value="ECO:0007669"/>
    <property type="project" value="InterPro"/>
</dbReference>
<dbReference type="InterPro" id="IPR011037">
    <property type="entry name" value="Pyrv_Knase-like_insert_dom_sf"/>
</dbReference>
<organism evidence="2 3">
    <name type="scientific">Bordetella avium (strain 197N)</name>
    <dbReference type="NCBI Taxonomy" id="360910"/>
    <lineage>
        <taxon>Bacteria</taxon>
        <taxon>Pseudomonadati</taxon>
        <taxon>Pseudomonadota</taxon>
        <taxon>Betaproteobacteria</taxon>
        <taxon>Burkholderiales</taxon>
        <taxon>Alcaligenaceae</taxon>
        <taxon>Bordetella</taxon>
    </lineage>
</organism>
<proteinExistence type="predicted"/>
<protein>
    <recommendedName>
        <fullName evidence="1">MOSC domain-containing protein</fullName>
    </recommendedName>
</protein>
<evidence type="ECO:0000259" key="1">
    <source>
        <dbReference type="PROSITE" id="PS51340"/>
    </source>
</evidence>
<dbReference type="KEGG" id="bav:BAV2370"/>
<dbReference type="eggNOG" id="COG3217">
    <property type="taxonomic scope" value="Bacteria"/>
</dbReference>
<dbReference type="HOGENOM" id="CLU_028286_0_1_4"/>
<dbReference type="AlphaFoldDB" id="Q2KY45"/>
<dbReference type="InterPro" id="IPR005302">
    <property type="entry name" value="MoCF_Sase_C"/>
</dbReference>
<dbReference type="PROSITE" id="PS51340">
    <property type="entry name" value="MOSC"/>
    <property type="match status" value="1"/>
</dbReference>
<evidence type="ECO:0000313" key="2">
    <source>
        <dbReference type="EMBL" id="CAJ49980.1"/>
    </source>
</evidence>
<dbReference type="PANTHER" id="PTHR14237:SF19">
    <property type="entry name" value="MITOCHONDRIAL AMIDOXIME REDUCING COMPONENT 1"/>
    <property type="match status" value="1"/>
</dbReference>
<evidence type="ECO:0000313" key="3">
    <source>
        <dbReference type="Proteomes" id="UP000001977"/>
    </source>
</evidence>